<reference evidence="1 2" key="2">
    <citation type="submission" date="2018-06" db="EMBL/GenBank/DDBJ databases">
        <title>Metagenomic assembly of (sub)arctic Cyanobacteria and their associated microbiome from non-axenic cultures.</title>
        <authorList>
            <person name="Baurain D."/>
        </authorList>
    </citation>
    <scope>NUCLEOTIDE SEQUENCE [LARGE SCALE GENOMIC DNA]</scope>
    <source>
        <strain evidence="1">ULC066bin1</strain>
    </source>
</reference>
<dbReference type="Proteomes" id="UP000249467">
    <property type="component" value="Unassembled WGS sequence"/>
</dbReference>
<comment type="caution">
    <text evidence="1">The sequence shown here is derived from an EMBL/GenBank/DDBJ whole genome shotgun (WGS) entry which is preliminary data.</text>
</comment>
<organism evidence="1 2">
    <name type="scientific">Pseudanabaena frigida</name>
    <dbReference type="NCBI Taxonomy" id="945775"/>
    <lineage>
        <taxon>Bacteria</taxon>
        <taxon>Bacillati</taxon>
        <taxon>Cyanobacteriota</taxon>
        <taxon>Cyanophyceae</taxon>
        <taxon>Pseudanabaenales</taxon>
        <taxon>Pseudanabaenaceae</taxon>
        <taxon>Pseudanabaena</taxon>
    </lineage>
</organism>
<sequence length="64" mass="7384">MIECISLGEVYSVTQPSPIKEPGIARMRIEQKKSDDTIKPLRFLKLFLFPMLMTAKKEITKVML</sequence>
<evidence type="ECO:0000313" key="1">
    <source>
        <dbReference type="EMBL" id="PZO44231.1"/>
    </source>
</evidence>
<accession>A0A2W4Y9W8</accession>
<evidence type="ECO:0000313" key="2">
    <source>
        <dbReference type="Proteomes" id="UP000249467"/>
    </source>
</evidence>
<proteinExistence type="predicted"/>
<protein>
    <submittedName>
        <fullName evidence="1">Uncharacterized protein</fullName>
    </submittedName>
</protein>
<gene>
    <name evidence="1" type="ORF">DCF19_03250</name>
</gene>
<dbReference type="EMBL" id="QBML01000003">
    <property type="protein sequence ID" value="PZO44231.1"/>
    <property type="molecule type" value="Genomic_DNA"/>
</dbReference>
<name>A0A2W4Y9W8_9CYAN</name>
<dbReference type="AlphaFoldDB" id="A0A2W4Y9W8"/>
<reference evidence="1 2" key="1">
    <citation type="submission" date="2018-04" db="EMBL/GenBank/DDBJ databases">
        <authorList>
            <person name="Go L.Y."/>
            <person name="Mitchell J.A."/>
        </authorList>
    </citation>
    <scope>NUCLEOTIDE SEQUENCE [LARGE SCALE GENOMIC DNA]</scope>
    <source>
        <strain evidence="1">ULC066bin1</strain>
    </source>
</reference>